<dbReference type="EMBL" id="JACHIJ010000007">
    <property type="protein sequence ID" value="MBB5054410.1"/>
    <property type="molecule type" value="Genomic_DNA"/>
</dbReference>
<accession>A0A840N5F3</accession>
<dbReference type="AlphaFoldDB" id="A0A840N5F3"/>
<gene>
    <name evidence="1" type="ORF">HNQ36_004412</name>
</gene>
<name>A0A840N5F3_9BRAD</name>
<evidence type="ECO:0000313" key="2">
    <source>
        <dbReference type="Proteomes" id="UP000521227"/>
    </source>
</evidence>
<evidence type="ECO:0000313" key="1">
    <source>
        <dbReference type="EMBL" id="MBB5054410.1"/>
    </source>
</evidence>
<protein>
    <submittedName>
        <fullName evidence="1">Uncharacterized protein</fullName>
    </submittedName>
</protein>
<sequence length="32" mass="3413">MTVAGNDRKLASWCEELGVLFVMAFLRAGGLG</sequence>
<reference evidence="1 2" key="1">
    <citation type="submission" date="2020-08" db="EMBL/GenBank/DDBJ databases">
        <title>Genomic Encyclopedia of Type Strains, Phase IV (KMG-IV): sequencing the most valuable type-strain genomes for metagenomic binning, comparative biology and taxonomic classification.</title>
        <authorList>
            <person name="Goeker M."/>
        </authorList>
    </citation>
    <scope>NUCLEOTIDE SEQUENCE [LARGE SCALE GENOMIC DNA]</scope>
    <source>
        <strain evidence="1 2">DSM 17498</strain>
    </source>
</reference>
<proteinExistence type="predicted"/>
<organism evidence="1 2">
    <name type="scientific">Afipia massiliensis</name>
    <dbReference type="NCBI Taxonomy" id="211460"/>
    <lineage>
        <taxon>Bacteria</taxon>
        <taxon>Pseudomonadati</taxon>
        <taxon>Pseudomonadota</taxon>
        <taxon>Alphaproteobacteria</taxon>
        <taxon>Hyphomicrobiales</taxon>
        <taxon>Nitrobacteraceae</taxon>
        <taxon>Afipia</taxon>
    </lineage>
</organism>
<dbReference type="Proteomes" id="UP000521227">
    <property type="component" value="Unassembled WGS sequence"/>
</dbReference>
<comment type="caution">
    <text evidence="1">The sequence shown here is derived from an EMBL/GenBank/DDBJ whole genome shotgun (WGS) entry which is preliminary data.</text>
</comment>